<protein>
    <submittedName>
        <fullName evidence="1">Uncharacterized protein</fullName>
    </submittedName>
</protein>
<name>A0AAQ2C5U6_9MICO</name>
<evidence type="ECO:0000313" key="2">
    <source>
        <dbReference type="Proteomes" id="UP000297403"/>
    </source>
</evidence>
<proteinExistence type="predicted"/>
<sequence length="426" mass="47024">MAGIQLSVNWAVAQAAEALAASSNRAERDAGCSLRCCEAVGLDRLPEGKRETDTQGVRVALRFYCEADRATVGTARKEVALAIGQAMGLWRGAVQLDLKQLKDKTPQDKMEDLDQDNGTWLGLIRPYQRGGTGLRLDRYLTAEVLEALEAKSGNSAWRTLAKRPAEVRILLRRLRYRLGQDFGAEGAQLNYAFWTTATTERWASQENHLLNYLVHTLSHWSTVLEGGNADPASSLDVGYWGEVDTERDQLSLRQMTTKSGSTALDVVRGVLDHAGAQIHHGDPILVSSNTATNTTDPLLAFVSRLERVLYRPERLSGVDVLLIHRGGGVNPTPEDPRWTPTNVSDLRRREFLDLCLAVRDLGVEVVVALAHANVSVLDWDDRKEVHMPLGIFEATTPTAGAAWILQEHINTRRVDSGLIYSQSRAT</sequence>
<gene>
    <name evidence="1" type="ORF">E3O49_10420</name>
</gene>
<dbReference type="AlphaFoldDB" id="A0AAQ2C5U6"/>
<keyword evidence="2" id="KW-1185">Reference proteome</keyword>
<dbReference type="EMBL" id="SOFY01000056">
    <property type="protein sequence ID" value="TFC45918.1"/>
    <property type="molecule type" value="Genomic_DNA"/>
</dbReference>
<dbReference type="Proteomes" id="UP000297403">
    <property type="component" value="Unassembled WGS sequence"/>
</dbReference>
<organism evidence="1 2">
    <name type="scientific">Cryobacterium shii</name>
    <dbReference type="NCBI Taxonomy" id="1259235"/>
    <lineage>
        <taxon>Bacteria</taxon>
        <taxon>Bacillati</taxon>
        <taxon>Actinomycetota</taxon>
        <taxon>Actinomycetes</taxon>
        <taxon>Micrococcales</taxon>
        <taxon>Microbacteriaceae</taxon>
        <taxon>Cryobacterium</taxon>
    </lineage>
</organism>
<evidence type="ECO:0000313" key="1">
    <source>
        <dbReference type="EMBL" id="TFC45918.1"/>
    </source>
</evidence>
<comment type="caution">
    <text evidence="1">The sequence shown here is derived from an EMBL/GenBank/DDBJ whole genome shotgun (WGS) entry which is preliminary data.</text>
</comment>
<accession>A0AAQ2C5U6</accession>
<dbReference type="RefSeq" id="WP_134451519.1">
    <property type="nucleotide sequence ID" value="NZ_SOFY01000056.1"/>
</dbReference>
<reference evidence="1 2" key="1">
    <citation type="submission" date="2019-03" db="EMBL/GenBank/DDBJ databases">
        <title>Genomics of glacier-inhabiting Cryobacterium strains.</title>
        <authorList>
            <person name="Liu Q."/>
            <person name="Xin Y.-H."/>
        </authorList>
    </citation>
    <scope>NUCLEOTIDE SEQUENCE [LARGE SCALE GENOMIC DNA]</scope>
    <source>
        <strain evidence="2">TMT1-22</strain>
    </source>
</reference>